<reference evidence="8" key="2">
    <citation type="submission" date="2021-04" db="EMBL/GenBank/DDBJ databases">
        <authorList>
            <person name="Gilroy R."/>
        </authorList>
    </citation>
    <scope>NUCLEOTIDE SEQUENCE</scope>
    <source>
        <strain evidence="8">14975</strain>
    </source>
</reference>
<reference evidence="8" key="1">
    <citation type="journal article" date="2021" name="PeerJ">
        <title>Extensive microbial diversity within the chicken gut microbiome revealed by metagenomics and culture.</title>
        <authorList>
            <person name="Gilroy R."/>
            <person name="Ravi A."/>
            <person name="Getino M."/>
            <person name="Pursley I."/>
            <person name="Horton D.L."/>
            <person name="Alikhan N.F."/>
            <person name="Baker D."/>
            <person name="Gharbi K."/>
            <person name="Hall N."/>
            <person name="Watson M."/>
            <person name="Adriaenssens E.M."/>
            <person name="Foster-Nyarko E."/>
            <person name="Jarju S."/>
            <person name="Secka A."/>
            <person name="Antonio M."/>
            <person name="Oren A."/>
            <person name="Chaudhuri R.R."/>
            <person name="La Ragione R."/>
            <person name="Hildebrand F."/>
            <person name="Pallen M.J."/>
        </authorList>
    </citation>
    <scope>NUCLEOTIDE SEQUENCE</scope>
    <source>
        <strain evidence="8">14975</strain>
    </source>
</reference>
<dbReference type="PROSITE" id="PS00954">
    <property type="entry name" value="IGP_DEHYDRATASE_1"/>
    <property type="match status" value="1"/>
</dbReference>
<dbReference type="GO" id="GO:0000105">
    <property type="term" value="P:L-histidine biosynthetic process"/>
    <property type="evidence" value="ECO:0007669"/>
    <property type="project" value="UniProtKB-UniRule"/>
</dbReference>
<dbReference type="Pfam" id="PF00475">
    <property type="entry name" value="IGPD"/>
    <property type="match status" value="1"/>
</dbReference>
<evidence type="ECO:0000313" key="9">
    <source>
        <dbReference type="Proteomes" id="UP000823964"/>
    </source>
</evidence>
<dbReference type="GO" id="GO:0004424">
    <property type="term" value="F:imidazoleglycerol-phosphate dehydratase activity"/>
    <property type="evidence" value="ECO:0007669"/>
    <property type="project" value="UniProtKB-UniRule"/>
</dbReference>
<dbReference type="GO" id="GO:0005737">
    <property type="term" value="C:cytoplasm"/>
    <property type="evidence" value="ECO:0007669"/>
    <property type="project" value="UniProtKB-SubCell"/>
</dbReference>
<protein>
    <recommendedName>
        <fullName evidence="2 6">Imidazoleglycerol-phosphate dehydratase</fullName>
        <shortName evidence="6">IGPD</shortName>
        <ecNumber evidence="6 7">4.2.1.19</ecNumber>
    </recommendedName>
</protein>
<comment type="subcellular location">
    <subcellularLocation>
        <location evidence="6 7">Cytoplasm</location>
    </subcellularLocation>
</comment>
<dbReference type="InterPro" id="IPR000807">
    <property type="entry name" value="ImidazoleglycerolP_deHydtase"/>
</dbReference>
<dbReference type="Proteomes" id="UP000823964">
    <property type="component" value="Unassembled WGS sequence"/>
</dbReference>
<organism evidence="8 9">
    <name type="scientific">Candidatus Akkermansia intestinigallinarum</name>
    <dbReference type="NCBI Taxonomy" id="2838431"/>
    <lineage>
        <taxon>Bacteria</taxon>
        <taxon>Pseudomonadati</taxon>
        <taxon>Verrucomicrobiota</taxon>
        <taxon>Verrucomicrobiia</taxon>
        <taxon>Verrucomicrobiales</taxon>
        <taxon>Akkermansiaceae</taxon>
        <taxon>Akkermansia</taxon>
    </lineage>
</organism>
<dbReference type="HAMAP" id="MF_00076">
    <property type="entry name" value="HisB"/>
    <property type="match status" value="1"/>
</dbReference>
<name>A0A9D1VAQ5_9BACT</name>
<evidence type="ECO:0000256" key="5">
    <source>
        <dbReference type="ARBA" id="ARBA00023239"/>
    </source>
</evidence>
<dbReference type="PROSITE" id="PS00955">
    <property type="entry name" value="IGP_DEHYDRATASE_2"/>
    <property type="match status" value="1"/>
</dbReference>
<dbReference type="EMBL" id="DXFQ01000056">
    <property type="protein sequence ID" value="HIX19635.1"/>
    <property type="molecule type" value="Genomic_DNA"/>
</dbReference>
<comment type="similarity">
    <text evidence="6 7">Belongs to the imidazoleglycerol-phosphate dehydratase family.</text>
</comment>
<comment type="catalytic activity">
    <reaction evidence="6 7">
        <text>D-erythro-1-(imidazol-4-yl)glycerol 3-phosphate = 3-(imidazol-4-yl)-2-oxopropyl phosphate + H2O</text>
        <dbReference type="Rhea" id="RHEA:11040"/>
        <dbReference type="ChEBI" id="CHEBI:15377"/>
        <dbReference type="ChEBI" id="CHEBI:57766"/>
        <dbReference type="ChEBI" id="CHEBI:58278"/>
        <dbReference type="EC" id="4.2.1.19"/>
    </reaction>
</comment>
<dbReference type="SUPFAM" id="SSF54211">
    <property type="entry name" value="Ribosomal protein S5 domain 2-like"/>
    <property type="match status" value="2"/>
</dbReference>
<evidence type="ECO:0000256" key="6">
    <source>
        <dbReference type="HAMAP-Rule" id="MF_00076"/>
    </source>
</evidence>
<proteinExistence type="inferred from homology"/>
<dbReference type="FunFam" id="3.30.230.40:FF:000003">
    <property type="entry name" value="Imidazoleglycerol-phosphate dehydratase HisB"/>
    <property type="match status" value="1"/>
</dbReference>
<evidence type="ECO:0000256" key="4">
    <source>
        <dbReference type="ARBA" id="ARBA00023102"/>
    </source>
</evidence>
<accession>A0A9D1VAQ5</accession>
<keyword evidence="5 6" id="KW-0456">Lyase</keyword>
<dbReference type="NCBIfam" id="NF002114">
    <property type="entry name" value="PRK00951.2-4"/>
    <property type="match status" value="1"/>
</dbReference>
<dbReference type="InterPro" id="IPR020568">
    <property type="entry name" value="Ribosomal_Su5_D2-typ_SF"/>
</dbReference>
<dbReference type="PANTHER" id="PTHR23133:SF2">
    <property type="entry name" value="IMIDAZOLEGLYCEROL-PHOSPHATE DEHYDRATASE"/>
    <property type="match status" value="1"/>
</dbReference>
<gene>
    <name evidence="6 8" type="primary">hisB</name>
    <name evidence="8" type="ORF">H9862_03420</name>
</gene>
<sequence>MSESRKASSKRTTGETDISLDLNLDGSGCAAIATGHPFFDHMLNLFARHSLIDMALTARGDLEVDAHHTVEDTGIVIGEAIARALGDKRGIRRYGCAYVPMDETLCRCVIDLSNRPFLEFRAPQGAADAPNMPLSLTVEFCRALANNLRCNLHIEVFYGMDGHHIAEGIYKSLAHALREAVEIDPRAASLIPSTKGAL</sequence>
<keyword evidence="6" id="KW-0963">Cytoplasm</keyword>
<evidence type="ECO:0000256" key="7">
    <source>
        <dbReference type="RuleBase" id="RU000599"/>
    </source>
</evidence>
<comment type="pathway">
    <text evidence="1 6 7">Amino-acid biosynthesis; L-histidine biosynthesis; L-histidine from 5-phospho-alpha-D-ribose 1-diphosphate: step 6/9.</text>
</comment>
<keyword evidence="3 6" id="KW-0028">Amino-acid biosynthesis</keyword>
<dbReference type="PANTHER" id="PTHR23133">
    <property type="entry name" value="IMIDAZOLEGLYCEROL-PHOSPHATE DEHYDRATASE HIS7"/>
    <property type="match status" value="1"/>
</dbReference>
<dbReference type="FunFam" id="3.30.230.40:FF:000001">
    <property type="entry name" value="Imidazoleglycerol-phosphate dehydratase HisB"/>
    <property type="match status" value="1"/>
</dbReference>
<dbReference type="Gene3D" id="3.30.230.40">
    <property type="entry name" value="Imidazole glycerol phosphate dehydratase, domain 1"/>
    <property type="match status" value="2"/>
</dbReference>
<dbReference type="CDD" id="cd07914">
    <property type="entry name" value="IGPD"/>
    <property type="match status" value="1"/>
</dbReference>
<evidence type="ECO:0000256" key="1">
    <source>
        <dbReference type="ARBA" id="ARBA00005047"/>
    </source>
</evidence>
<dbReference type="EC" id="4.2.1.19" evidence="6 7"/>
<evidence type="ECO:0000256" key="3">
    <source>
        <dbReference type="ARBA" id="ARBA00022605"/>
    </source>
</evidence>
<comment type="caution">
    <text evidence="8">The sequence shown here is derived from an EMBL/GenBank/DDBJ whole genome shotgun (WGS) entry which is preliminary data.</text>
</comment>
<dbReference type="InterPro" id="IPR038494">
    <property type="entry name" value="IGPD_sf"/>
</dbReference>
<evidence type="ECO:0000256" key="2">
    <source>
        <dbReference type="ARBA" id="ARBA00016664"/>
    </source>
</evidence>
<evidence type="ECO:0000313" key="8">
    <source>
        <dbReference type="EMBL" id="HIX19635.1"/>
    </source>
</evidence>
<dbReference type="AlphaFoldDB" id="A0A9D1VAQ5"/>
<dbReference type="NCBIfam" id="NF002111">
    <property type="entry name" value="PRK00951.2-1"/>
    <property type="match status" value="1"/>
</dbReference>
<keyword evidence="4 6" id="KW-0368">Histidine biosynthesis</keyword>
<dbReference type="InterPro" id="IPR020565">
    <property type="entry name" value="ImidazoleglycerP_deHydtase_CS"/>
</dbReference>